<evidence type="ECO:0000256" key="8">
    <source>
        <dbReference type="SAM" id="Phobius"/>
    </source>
</evidence>
<dbReference type="EMBL" id="PZZW01000011">
    <property type="protein sequence ID" value="PTM75574.1"/>
    <property type="molecule type" value="Genomic_DNA"/>
</dbReference>
<feature type="transmembrane region" description="Helical" evidence="8">
    <location>
        <begin position="102"/>
        <end position="121"/>
    </location>
</feature>
<organism evidence="9 10">
    <name type="scientific">Cereibacter johrii</name>
    <dbReference type="NCBI Taxonomy" id="445629"/>
    <lineage>
        <taxon>Bacteria</taxon>
        <taxon>Pseudomonadati</taxon>
        <taxon>Pseudomonadota</taxon>
        <taxon>Alphaproteobacteria</taxon>
        <taxon>Rhodobacterales</taxon>
        <taxon>Paracoccaceae</taxon>
        <taxon>Cereibacter</taxon>
    </lineage>
</organism>
<keyword evidence="3" id="KW-0813">Transport</keyword>
<comment type="caution">
    <text evidence="9">The sequence shown here is derived from an EMBL/GenBank/DDBJ whole genome shotgun (WGS) entry which is preliminary data.</text>
</comment>
<keyword evidence="5 8" id="KW-0812">Transmembrane</keyword>
<feature type="transmembrane region" description="Helical" evidence="8">
    <location>
        <begin position="128"/>
        <end position="150"/>
    </location>
</feature>
<keyword evidence="10" id="KW-1185">Reference proteome</keyword>
<dbReference type="InterPro" id="IPR000522">
    <property type="entry name" value="ABC_transptr_permease_BtuC"/>
</dbReference>
<evidence type="ECO:0000256" key="3">
    <source>
        <dbReference type="ARBA" id="ARBA00022448"/>
    </source>
</evidence>
<evidence type="ECO:0000256" key="5">
    <source>
        <dbReference type="ARBA" id="ARBA00022692"/>
    </source>
</evidence>
<evidence type="ECO:0000256" key="4">
    <source>
        <dbReference type="ARBA" id="ARBA00022475"/>
    </source>
</evidence>
<evidence type="ECO:0000313" key="10">
    <source>
        <dbReference type="Proteomes" id="UP000240800"/>
    </source>
</evidence>
<feature type="transmembrane region" description="Helical" evidence="8">
    <location>
        <begin position="335"/>
        <end position="354"/>
    </location>
</feature>
<keyword evidence="7 8" id="KW-0472">Membrane</keyword>
<evidence type="ECO:0000313" key="9">
    <source>
        <dbReference type="EMBL" id="PTM75574.1"/>
    </source>
</evidence>
<dbReference type="SUPFAM" id="SSF81345">
    <property type="entry name" value="ABC transporter involved in vitamin B12 uptake, BtuC"/>
    <property type="match status" value="2"/>
</dbReference>
<feature type="transmembrane region" description="Helical" evidence="8">
    <location>
        <begin position="464"/>
        <end position="486"/>
    </location>
</feature>
<feature type="transmembrane region" description="Helical" evidence="8">
    <location>
        <begin position="433"/>
        <end position="455"/>
    </location>
</feature>
<dbReference type="RefSeq" id="WP_069331760.1">
    <property type="nucleotide sequence ID" value="NZ_MABH01000122.1"/>
</dbReference>
<feature type="transmembrane region" description="Helical" evidence="8">
    <location>
        <begin position="408"/>
        <end position="427"/>
    </location>
</feature>
<feature type="transmembrane region" description="Helical" evidence="8">
    <location>
        <begin position="506"/>
        <end position="526"/>
    </location>
</feature>
<comment type="subcellular location">
    <subcellularLocation>
        <location evidence="1">Cell membrane</location>
        <topology evidence="1">Multi-pass membrane protein</topology>
    </subcellularLocation>
</comment>
<dbReference type="PANTHER" id="PTHR30472:SF37">
    <property type="entry name" value="FE(3+) DICITRATE TRANSPORT SYSTEM PERMEASE PROTEIN FECD-RELATED"/>
    <property type="match status" value="1"/>
</dbReference>
<feature type="transmembrane region" description="Helical" evidence="8">
    <location>
        <begin position="563"/>
        <end position="583"/>
    </location>
</feature>
<evidence type="ECO:0000256" key="1">
    <source>
        <dbReference type="ARBA" id="ARBA00004651"/>
    </source>
</evidence>
<sequence>MARTLLLLLAGALTLQGLLPLLPEALAGDELARLVLTQSSLPRLAMALLAGFLLSMAGEVCQRIFANPLAEPGLLGISGGASLALAAGLLLAPALWQAAPGLLALAGAAGALILVLAVAWGRGLHSQALVLAGVMVNLCAAAAHALLVLFNHDFLQELLTWQAGSLAQAGWQSGLGLLAQTAPVAGALWLLHRPLQLLMLGEETAQGLGLSVRRTKLLLLAAAAWLTASVVATVGLIGFVGLAGPALARGLGGRSGGVSRPNLPRAGLWGAVVLLLADQTARLLSGLAGDVPVGAASGLLIGPLLVLLSLRSRSPDLPARHEPPAQARPRRPMRALLPLALAVPVLLAIALLIGRSETGLHLTTAGDLAAVLRWRLPPLLLAAGAGACLALSGLLLQRLLRNPLTSPDLLGVGHGAGLAFALAMVFLPESGLVSRFVLTATGAGAMLALVTLLAARARFAVSRLLLIGVGLGSTAQAFLTLVLASGGPKGAALLSWFSGSTGGASLAQALLAWSVAFAVLAAALLLRRWFDLLALDKAVAAGRGLAVTPARAAGLALASLAAAAGTIALGPISFVGLIVPHLVATMGFRATAPAALASVATGASVMVLAQWVGGLLAWPWPISPGLLAALLGGPFFLWQLRKRAA</sequence>
<accession>A0ABX5J8E4</accession>
<feature type="transmembrane region" description="Helical" evidence="8">
    <location>
        <begin position="170"/>
        <end position="191"/>
    </location>
</feature>
<protein>
    <submittedName>
        <fullName evidence="9">Iron complex transport system permease protein</fullName>
    </submittedName>
</protein>
<dbReference type="Gene3D" id="1.10.3470.10">
    <property type="entry name" value="ABC transporter involved in vitamin B12 uptake, BtuC"/>
    <property type="match status" value="2"/>
</dbReference>
<keyword evidence="6 8" id="KW-1133">Transmembrane helix</keyword>
<feature type="transmembrane region" description="Helical" evidence="8">
    <location>
        <begin position="217"/>
        <end position="242"/>
    </location>
</feature>
<feature type="transmembrane region" description="Helical" evidence="8">
    <location>
        <begin position="291"/>
        <end position="310"/>
    </location>
</feature>
<gene>
    <name evidence="9" type="ORF">C8J29_11154</name>
</gene>
<evidence type="ECO:0000256" key="6">
    <source>
        <dbReference type="ARBA" id="ARBA00022989"/>
    </source>
</evidence>
<dbReference type="InterPro" id="IPR037294">
    <property type="entry name" value="ABC_BtuC-like"/>
</dbReference>
<feature type="transmembrane region" description="Helical" evidence="8">
    <location>
        <begin position="374"/>
        <end position="396"/>
    </location>
</feature>
<keyword evidence="4" id="KW-1003">Cell membrane</keyword>
<dbReference type="NCBIfam" id="NF007866">
    <property type="entry name" value="PRK10577.1-2"/>
    <property type="match status" value="1"/>
</dbReference>
<name>A0ABX5J8E4_9RHOB</name>
<feature type="transmembrane region" description="Helical" evidence="8">
    <location>
        <begin position="73"/>
        <end position="96"/>
    </location>
</feature>
<evidence type="ECO:0000256" key="7">
    <source>
        <dbReference type="ARBA" id="ARBA00023136"/>
    </source>
</evidence>
<feature type="transmembrane region" description="Helical" evidence="8">
    <location>
        <begin position="618"/>
        <end position="638"/>
    </location>
</feature>
<dbReference type="Pfam" id="PF01032">
    <property type="entry name" value="FecCD"/>
    <property type="match status" value="2"/>
</dbReference>
<proteinExistence type="inferred from homology"/>
<comment type="similarity">
    <text evidence="2">Belongs to the binding-protein-dependent transport system permease family. FecCD subfamily.</text>
</comment>
<dbReference type="CDD" id="cd06550">
    <property type="entry name" value="TM_ABC_iron-siderophores_like"/>
    <property type="match status" value="1"/>
</dbReference>
<dbReference type="PANTHER" id="PTHR30472">
    <property type="entry name" value="FERRIC ENTEROBACTIN TRANSPORT SYSTEM PERMEASE PROTEIN"/>
    <property type="match status" value="1"/>
</dbReference>
<feature type="transmembrane region" description="Helical" evidence="8">
    <location>
        <begin position="43"/>
        <end position="61"/>
    </location>
</feature>
<dbReference type="Proteomes" id="UP000240800">
    <property type="component" value="Unassembled WGS sequence"/>
</dbReference>
<reference evidence="9 10" key="1">
    <citation type="submission" date="2018-04" db="EMBL/GenBank/DDBJ databases">
        <title>Genomic Encyclopedia of Type Strains, Phase III (KMG-III): the genomes of soil and plant-associated and newly described type strains.</title>
        <authorList>
            <person name="Whitman W."/>
        </authorList>
    </citation>
    <scope>NUCLEOTIDE SEQUENCE [LARGE SCALE GENOMIC DNA]</scope>
    <source>
        <strain evidence="9 10">JA192</strain>
    </source>
</reference>
<evidence type="ECO:0000256" key="2">
    <source>
        <dbReference type="ARBA" id="ARBA00007935"/>
    </source>
</evidence>